<feature type="compositionally biased region" description="Polar residues" evidence="1">
    <location>
        <begin position="36"/>
        <end position="48"/>
    </location>
</feature>
<reference evidence="2 3" key="1">
    <citation type="submission" date="2016-07" db="EMBL/GenBank/DDBJ databases">
        <title>Pervasive Adenine N6-methylation of Active Genes in Fungi.</title>
        <authorList>
            <consortium name="DOE Joint Genome Institute"/>
            <person name="Mondo S.J."/>
            <person name="Dannebaum R.O."/>
            <person name="Kuo R.C."/>
            <person name="Labutti K."/>
            <person name="Haridas S."/>
            <person name="Kuo A."/>
            <person name="Salamov A."/>
            <person name="Ahrendt S.R."/>
            <person name="Lipzen A."/>
            <person name="Sullivan W."/>
            <person name="Andreopoulos W.B."/>
            <person name="Clum A."/>
            <person name="Lindquist E."/>
            <person name="Daum C."/>
            <person name="Ramamoorthy G.K."/>
            <person name="Gryganskyi A."/>
            <person name="Culley D."/>
            <person name="Magnuson J.K."/>
            <person name="James T.Y."/>
            <person name="O'Malley M.A."/>
            <person name="Stajich J.E."/>
            <person name="Spatafora J.W."/>
            <person name="Visel A."/>
            <person name="Grigoriev I.V."/>
        </authorList>
    </citation>
    <scope>NUCLEOTIDE SEQUENCE [LARGE SCALE GENOMIC DNA]</scope>
    <source>
        <strain evidence="2 3">NRRL 3301</strain>
    </source>
</reference>
<sequence>MDNGMPMMNPMMGMPRAPCLSRGNQFPHGYGPPLDSNISSGGSRGTYNNDHHGQDREGRDRSRDDGDHNGRNEGRLSHHHSSSRSRHPNSSSSRSNSRR</sequence>
<evidence type="ECO:0000313" key="2">
    <source>
        <dbReference type="EMBL" id="ORX54960.1"/>
    </source>
</evidence>
<feature type="compositionally biased region" description="Low complexity" evidence="1">
    <location>
        <begin position="88"/>
        <end position="99"/>
    </location>
</feature>
<proteinExistence type="predicted"/>
<evidence type="ECO:0000313" key="3">
    <source>
        <dbReference type="Proteomes" id="UP000242146"/>
    </source>
</evidence>
<feature type="compositionally biased region" description="Basic residues" evidence="1">
    <location>
        <begin position="77"/>
        <end position="87"/>
    </location>
</feature>
<protein>
    <submittedName>
        <fullName evidence="2">Uncharacterized protein</fullName>
    </submittedName>
</protein>
<comment type="caution">
    <text evidence="2">The sequence shown here is derived from an EMBL/GenBank/DDBJ whole genome shotgun (WGS) entry which is preliminary data.</text>
</comment>
<feature type="compositionally biased region" description="Low complexity" evidence="1">
    <location>
        <begin position="1"/>
        <end position="15"/>
    </location>
</feature>
<evidence type="ECO:0000256" key="1">
    <source>
        <dbReference type="SAM" id="MobiDB-lite"/>
    </source>
</evidence>
<accession>A0A1X2GJ34</accession>
<dbReference type="Proteomes" id="UP000242146">
    <property type="component" value="Unassembled WGS sequence"/>
</dbReference>
<feature type="compositionally biased region" description="Basic and acidic residues" evidence="1">
    <location>
        <begin position="49"/>
        <end position="76"/>
    </location>
</feature>
<dbReference type="EMBL" id="MCGT01000012">
    <property type="protein sequence ID" value="ORX54960.1"/>
    <property type="molecule type" value="Genomic_DNA"/>
</dbReference>
<name>A0A1X2GJ34_9FUNG</name>
<feature type="region of interest" description="Disordered" evidence="1">
    <location>
        <begin position="1"/>
        <end position="99"/>
    </location>
</feature>
<organism evidence="2 3">
    <name type="scientific">Hesseltinella vesiculosa</name>
    <dbReference type="NCBI Taxonomy" id="101127"/>
    <lineage>
        <taxon>Eukaryota</taxon>
        <taxon>Fungi</taxon>
        <taxon>Fungi incertae sedis</taxon>
        <taxon>Mucoromycota</taxon>
        <taxon>Mucoromycotina</taxon>
        <taxon>Mucoromycetes</taxon>
        <taxon>Mucorales</taxon>
        <taxon>Cunninghamellaceae</taxon>
        <taxon>Hesseltinella</taxon>
    </lineage>
</organism>
<gene>
    <name evidence="2" type="ORF">DM01DRAFT_1373592</name>
</gene>
<dbReference type="AlphaFoldDB" id="A0A1X2GJ34"/>
<keyword evidence="3" id="KW-1185">Reference proteome</keyword>